<reference evidence="2 3" key="3">
    <citation type="journal article" date="2013" name="Rice">
        <title>Improvement of the Oryza sativa Nipponbare reference genome using next generation sequence and optical map data.</title>
        <authorList>
            <person name="Kawahara Y."/>
            <person name="de la Bastide M."/>
            <person name="Hamilton J.P."/>
            <person name="Kanamori H."/>
            <person name="McCombie W.R."/>
            <person name="Ouyang S."/>
            <person name="Schwartz D.C."/>
            <person name="Tanaka T."/>
            <person name="Wu J."/>
            <person name="Zhou S."/>
            <person name="Childs K.L."/>
            <person name="Davidson R.M."/>
            <person name="Lin H."/>
            <person name="Quesada-Ocampo L."/>
            <person name="Vaillancourt B."/>
            <person name="Sakai H."/>
            <person name="Lee S.S."/>
            <person name="Kim J."/>
            <person name="Numa H."/>
            <person name="Itoh T."/>
            <person name="Buell C.R."/>
            <person name="Matsumoto T."/>
        </authorList>
    </citation>
    <scope>NUCLEOTIDE SEQUENCE [LARGE SCALE GENOMIC DNA]</scope>
    <source>
        <strain evidence="3">cv. Nipponbare</strain>
    </source>
</reference>
<evidence type="ECO:0000313" key="3">
    <source>
        <dbReference type="Proteomes" id="UP000059680"/>
    </source>
</evidence>
<organism evidence="2 3">
    <name type="scientific">Oryza sativa subsp. japonica</name>
    <name type="common">Rice</name>
    <dbReference type="NCBI Taxonomy" id="39947"/>
    <lineage>
        <taxon>Eukaryota</taxon>
        <taxon>Viridiplantae</taxon>
        <taxon>Streptophyta</taxon>
        <taxon>Embryophyta</taxon>
        <taxon>Tracheophyta</taxon>
        <taxon>Spermatophyta</taxon>
        <taxon>Magnoliopsida</taxon>
        <taxon>Liliopsida</taxon>
        <taxon>Poales</taxon>
        <taxon>Poaceae</taxon>
        <taxon>BOP clade</taxon>
        <taxon>Oryzoideae</taxon>
        <taxon>Oryzeae</taxon>
        <taxon>Oryzinae</taxon>
        <taxon>Oryza</taxon>
        <taxon>Oryza sativa</taxon>
    </lineage>
</organism>
<dbReference type="PaxDb" id="39947-A0A0P0YDM7"/>
<dbReference type="InParanoid" id="A0A0P0YDM7"/>
<protein>
    <submittedName>
        <fullName evidence="2">Os12g0640132 protein</fullName>
    </submittedName>
</protein>
<gene>
    <name evidence="2" type="ordered locus">Os12g0640132</name>
    <name evidence="2" type="ORF">OSNPB_120640132</name>
</gene>
<feature type="compositionally biased region" description="Basic and acidic residues" evidence="1">
    <location>
        <begin position="195"/>
        <end position="205"/>
    </location>
</feature>
<keyword evidence="3" id="KW-1185">Reference proteome</keyword>
<feature type="region of interest" description="Disordered" evidence="1">
    <location>
        <begin position="158"/>
        <end position="215"/>
    </location>
</feature>
<dbReference type="Proteomes" id="UP000059680">
    <property type="component" value="Chromosome 12"/>
</dbReference>
<feature type="region of interest" description="Disordered" evidence="1">
    <location>
        <begin position="1"/>
        <end position="28"/>
    </location>
</feature>
<dbReference type="AlphaFoldDB" id="A0A0P0YDM7"/>
<feature type="compositionally biased region" description="Basic residues" evidence="1">
    <location>
        <begin position="8"/>
        <end position="17"/>
    </location>
</feature>
<name>A0A0P0YDM7_ORYSJ</name>
<proteinExistence type="predicted"/>
<accession>A0A0P0YDM7</accession>
<sequence>MRLAAARCHVRHYRHRQPTPQPPTATTAAAVLSPSPTAAAAVATPSPSSPHSRRQLPPATLQIRPRGADLGDTAAAAGHRAVATTSPHGTTTTTFALAAGSIPATIAIPAAFSRRRPASHAPAFAVAIPAAVAAVLPAASRRPARSGRSGLDLAVTVVPPGGSPARSVRGQRGALPPPSLRPASFAGGRSSGGEAEGKKGRDRGGRVVASRTAQGRTTRETYRNYWNLSWSALAICTY</sequence>
<evidence type="ECO:0000313" key="2">
    <source>
        <dbReference type="EMBL" id="BAT18296.1"/>
    </source>
</evidence>
<evidence type="ECO:0000256" key="1">
    <source>
        <dbReference type="SAM" id="MobiDB-lite"/>
    </source>
</evidence>
<dbReference type="STRING" id="39947.A0A0P0YDM7"/>
<reference evidence="2 3" key="2">
    <citation type="journal article" date="2013" name="Plant Cell Physiol.">
        <title>Rice Annotation Project Database (RAP-DB): an integrative and interactive database for rice genomics.</title>
        <authorList>
            <person name="Sakai H."/>
            <person name="Lee S.S."/>
            <person name="Tanaka T."/>
            <person name="Numa H."/>
            <person name="Kim J."/>
            <person name="Kawahara Y."/>
            <person name="Wakimoto H."/>
            <person name="Yang C.C."/>
            <person name="Iwamoto M."/>
            <person name="Abe T."/>
            <person name="Yamada Y."/>
            <person name="Muto A."/>
            <person name="Inokuchi H."/>
            <person name="Ikemura T."/>
            <person name="Matsumoto T."/>
            <person name="Sasaki T."/>
            <person name="Itoh T."/>
        </authorList>
    </citation>
    <scope>NUCLEOTIDE SEQUENCE [LARGE SCALE GENOMIC DNA]</scope>
    <source>
        <strain evidence="3">cv. Nipponbare</strain>
    </source>
</reference>
<reference evidence="3" key="1">
    <citation type="journal article" date="2005" name="Nature">
        <title>The map-based sequence of the rice genome.</title>
        <authorList>
            <consortium name="International rice genome sequencing project (IRGSP)"/>
            <person name="Matsumoto T."/>
            <person name="Wu J."/>
            <person name="Kanamori H."/>
            <person name="Katayose Y."/>
            <person name="Fujisawa M."/>
            <person name="Namiki N."/>
            <person name="Mizuno H."/>
            <person name="Yamamoto K."/>
            <person name="Antonio B.A."/>
            <person name="Baba T."/>
            <person name="Sakata K."/>
            <person name="Nagamura Y."/>
            <person name="Aoki H."/>
            <person name="Arikawa K."/>
            <person name="Arita K."/>
            <person name="Bito T."/>
            <person name="Chiden Y."/>
            <person name="Fujitsuka N."/>
            <person name="Fukunaka R."/>
            <person name="Hamada M."/>
            <person name="Harada C."/>
            <person name="Hayashi A."/>
            <person name="Hijishita S."/>
            <person name="Honda M."/>
            <person name="Hosokawa S."/>
            <person name="Ichikawa Y."/>
            <person name="Idonuma A."/>
            <person name="Iijima M."/>
            <person name="Ikeda M."/>
            <person name="Ikeno M."/>
            <person name="Ito K."/>
            <person name="Ito S."/>
            <person name="Ito T."/>
            <person name="Ito Y."/>
            <person name="Ito Y."/>
            <person name="Iwabuchi A."/>
            <person name="Kamiya K."/>
            <person name="Karasawa W."/>
            <person name="Kurita K."/>
            <person name="Katagiri S."/>
            <person name="Kikuta A."/>
            <person name="Kobayashi H."/>
            <person name="Kobayashi N."/>
            <person name="Machita K."/>
            <person name="Maehara T."/>
            <person name="Masukawa M."/>
            <person name="Mizubayashi T."/>
            <person name="Mukai Y."/>
            <person name="Nagasaki H."/>
            <person name="Nagata Y."/>
            <person name="Naito S."/>
            <person name="Nakashima M."/>
            <person name="Nakama Y."/>
            <person name="Nakamichi Y."/>
            <person name="Nakamura M."/>
            <person name="Meguro A."/>
            <person name="Negishi M."/>
            <person name="Ohta I."/>
            <person name="Ohta T."/>
            <person name="Okamoto M."/>
            <person name="Ono N."/>
            <person name="Saji S."/>
            <person name="Sakaguchi M."/>
            <person name="Sakai K."/>
            <person name="Shibata M."/>
            <person name="Shimokawa T."/>
            <person name="Song J."/>
            <person name="Takazaki Y."/>
            <person name="Terasawa K."/>
            <person name="Tsugane M."/>
            <person name="Tsuji K."/>
            <person name="Ueda S."/>
            <person name="Waki K."/>
            <person name="Yamagata H."/>
            <person name="Yamamoto M."/>
            <person name="Yamamoto S."/>
            <person name="Yamane H."/>
            <person name="Yoshiki S."/>
            <person name="Yoshihara R."/>
            <person name="Yukawa K."/>
            <person name="Zhong H."/>
            <person name="Yano M."/>
            <person name="Yuan Q."/>
            <person name="Ouyang S."/>
            <person name="Liu J."/>
            <person name="Jones K.M."/>
            <person name="Gansberger K."/>
            <person name="Moffat K."/>
            <person name="Hill J."/>
            <person name="Bera J."/>
            <person name="Fadrosh D."/>
            <person name="Jin S."/>
            <person name="Johri S."/>
            <person name="Kim M."/>
            <person name="Overton L."/>
            <person name="Reardon M."/>
            <person name="Tsitrin T."/>
            <person name="Vuong H."/>
            <person name="Weaver B."/>
            <person name="Ciecko A."/>
            <person name="Tallon L."/>
            <person name="Jackson J."/>
            <person name="Pai G."/>
            <person name="Aken S.V."/>
            <person name="Utterback T."/>
            <person name="Reidmuller S."/>
            <person name="Feldblyum T."/>
            <person name="Hsiao J."/>
            <person name="Zismann V."/>
            <person name="Iobst S."/>
            <person name="de Vazeille A.R."/>
            <person name="Buell C.R."/>
            <person name="Ying K."/>
            <person name="Li Y."/>
            <person name="Lu T."/>
            <person name="Huang Y."/>
            <person name="Zhao Q."/>
            <person name="Feng Q."/>
            <person name="Zhang L."/>
            <person name="Zhu J."/>
            <person name="Weng Q."/>
            <person name="Mu J."/>
            <person name="Lu Y."/>
            <person name="Fan D."/>
            <person name="Liu Y."/>
            <person name="Guan J."/>
            <person name="Zhang Y."/>
            <person name="Yu S."/>
            <person name="Liu X."/>
            <person name="Zhang Y."/>
            <person name="Hong G."/>
            <person name="Han B."/>
            <person name="Choisne N."/>
            <person name="Demange N."/>
            <person name="Orjeda G."/>
            <person name="Samain S."/>
            <person name="Cattolico L."/>
            <person name="Pelletier E."/>
            <person name="Couloux A."/>
            <person name="Segurens B."/>
            <person name="Wincker P."/>
            <person name="D'Hont A."/>
            <person name="Scarpelli C."/>
            <person name="Weissenbach J."/>
            <person name="Salanoubat M."/>
            <person name="Quetier F."/>
            <person name="Yu Y."/>
            <person name="Kim H.R."/>
            <person name="Rambo T."/>
            <person name="Currie J."/>
            <person name="Collura K."/>
            <person name="Luo M."/>
            <person name="Yang T."/>
            <person name="Ammiraju J.S.S."/>
            <person name="Engler F."/>
            <person name="Soderlund C."/>
            <person name="Wing R.A."/>
            <person name="Palmer L.E."/>
            <person name="de la Bastide M."/>
            <person name="Spiegel L."/>
            <person name="Nascimento L."/>
            <person name="Zutavern T."/>
            <person name="O'Shaughnessy A."/>
            <person name="Dike S."/>
            <person name="Dedhia N."/>
            <person name="Preston R."/>
            <person name="Balija V."/>
            <person name="McCombie W.R."/>
            <person name="Chow T."/>
            <person name="Chen H."/>
            <person name="Chung M."/>
            <person name="Chen C."/>
            <person name="Shaw J."/>
            <person name="Wu H."/>
            <person name="Hsiao K."/>
            <person name="Chao Y."/>
            <person name="Chu M."/>
            <person name="Cheng C."/>
            <person name="Hour A."/>
            <person name="Lee P."/>
            <person name="Lin S."/>
            <person name="Lin Y."/>
            <person name="Liou J."/>
            <person name="Liu S."/>
            <person name="Hsing Y."/>
            <person name="Raghuvanshi S."/>
            <person name="Mohanty A."/>
            <person name="Bharti A.K."/>
            <person name="Gaur A."/>
            <person name="Gupta V."/>
            <person name="Kumar D."/>
            <person name="Ravi V."/>
            <person name="Vij S."/>
            <person name="Kapur A."/>
            <person name="Khurana P."/>
            <person name="Khurana P."/>
            <person name="Khurana J.P."/>
            <person name="Tyagi A.K."/>
            <person name="Gaikwad K."/>
            <person name="Singh A."/>
            <person name="Dalal V."/>
            <person name="Srivastava S."/>
            <person name="Dixit A."/>
            <person name="Pal A.K."/>
            <person name="Ghazi I.A."/>
            <person name="Yadav M."/>
            <person name="Pandit A."/>
            <person name="Bhargava A."/>
            <person name="Sureshbabu K."/>
            <person name="Batra K."/>
            <person name="Sharma T.R."/>
            <person name="Mohapatra T."/>
            <person name="Singh N.K."/>
            <person name="Messing J."/>
            <person name="Nelson A.B."/>
            <person name="Fuks G."/>
            <person name="Kavchok S."/>
            <person name="Keizer G."/>
            <person name="Linton E."/>
            <person name="Llaca V."/>
            <person name="Song R."/>
            <person name="Tanyolac B."/>
            <person name="Young S."/>
            <person name="Ho-Il K."/>
            <person name="Hahn J.H."/>
            <person name="Sangsakoo G."/>
            <person name="Vanavichit A."/>
            <person name="de Mattos Luiz.A.T."/>
            <person name="Zimmer P.D."/>
            <person name="Malone G."/>
            <person name="Dellagostin O."/>
            <person name="de Oliveira A.C."/>
            <person name="Bevan M."/>
            <person name="Bancroft I."/>
            <person name="Minx P."/>
            <person name="Cordum H."/>
            <person name="Wilson R."/>
            <person name="Cheng Z."/>
            <person name="Jin W."/>
            <person name="Jiang J."/>
            <person name="Leong S.A."/>
            <person name="Iwama H."/>
            <person name="Gojobori T."/>
            <person name="Itoh T."/>
            <person name="Niimura Y."/>
            <person name="Fujii Y."/>
            <person name="Habara T."/>
            <person name="Sakai H."/>
            <person name="Sato Y."/>
            <person name="Wilson G."/>
            <person name="Kumar K."/>
            <person name="McCouch S."/>
            <person name="Juretic N."/>
            <person name="Hoen D."/>
            <person name="Wright S."/>
            <person name="Bruskiewich R."/>
            <person name="Bureau T."/>
            <person name="Miyao A."/>
            <person name="Hirochika H."/>
            <person name="Nishikawa T."/>
            <person name="Kadowaki K."/>
            <person name="Sugiura M."/>
            <person name="Burr B."/>
            <person name="Sasaki T."/>
        </authorList>
    </citation>
    <scope>NUCLEOTIDE SEQUENCE [LARGE SCALE GENOMIC DNA]</scope>
    <source>
        <strain evidence="3">cv. Nipponbare</strain>
    </source>
</reference>
<dbReference type="EMBL" id="AP014968">
    <property type="protein sequence ID" value="BAT18296.1"/>
    <property type="molecule type" value="Genomic_DNA"/>
</dbReference>